<feature type="region of interest" description="Disordered" evidence="1">
    <location>
        <begin position="121"/>
        <end position="153"/>
    </location>
</feature>
<dbReference type="Gene3D" id="1.10.10.60">
    <property type="entry name" value="Homeodomain-like"/>
    <property type="match status" value="1"/>
</dbReference>
<accession>A0AAW8RP49</accession>
<evidence type="ECO:0000313" key="3">
    <source>
        <dbReference type="EMBL" id="MDT2400908.1"/>
    </source>
</evidence>
<proteinExistence type="predicted"/>
<dbReference type="InterPro" id="IPR024978">
    <property type="entry name" value="Homeodomain_phBC6A51-type"/>
</dbReference>
<name>A0AAW8RP49_ENTAV</name>
<dbReference type="EMBL" id="JARPWH010000001">
    <property type="protein sequence ID" value="MDT2400908.1"/>
    <property type="molecule type" value="Genomic_DNA"/>
</dbReference>
<feature type="compositionally biased region" description="Basic and acidic residues" evidence="1">
    <location>
        <begin position="121"/>
        <end position="132"/>
    </location>
</feature>
<organism evidence="3 4">
    <name type="scientific">Enterococcus avium</name>
    <name type="common">Streptococcus avium</name>
    <dbReference type="NCBI Taxonomy" id="33945"/>
    <lineage>
        <taxon>Bacteria</taxon>
        <taxon>Bacillati</taxon>
        <taxon>Bacillota</taxon>
        <taxon>Bacilli</taxon>
        <taxon>Lactobacillales</taxon>
        <taxon>Enterococcaceae</taxon>
        <taxon>Enterococcus</taxon>
    </lineage>
</organism>
<feature type="domain" description="Homeodomain phBC6A51-type" evidence="2">
    <location>
        <begin position="5"/>
        <end position="124"/>
    </location>
</feature>
<protein>
    <submittedName>
        <fullName evidence="3">PhBC6A51 family helix-turn-helix protein</fullName>
    </submittedName>
</protein>
<dbReference type="Pfam" id="PF13022">
    <property type="entry name" value="HTH_Tnp_1_2"/>
    <property type="match status" value="1"/>
</dbReference>
<evidence type="ECO:0000313" key="4">
    <source>
        <dbReference type="Proteomes" id="UP001260773"/>
    </source>
</evidence>
<evidence type="ECO:0000256" key="1">
    <source>
        <dbReference type="SAM" id="MobiDB-lite"/>
    </source>
</evidence>
<dbReference type="AlphaFoldDB" id="A0AAW8RP49"/>
<reference evidence="3" key="1">
    <citation type="submission" date="2023-03" db="EMBL/GenBank/DDBJ databases">
        <authorList>
            <person name="Shen W."/>
            <person name="Cai J."/>
        </authorList>
    </citation>
    <scope>NUCLEOTIDE SEQUENCE</scope>
    <source>
        <strain evidence="3">P33-2</strain>
    </source>
</reference>
<gene>
    <name evidence="3" type="ORF">P7D43_00870</name>
</gene>
<evidence type="ECO:0000259" key="2">
    <source>
        <dbReference type="Pfam" id="PF13022"/>
    </source>
</evidence>
<sequence>MSKKKADLEVFYSLTRKQQKAISMLFEGKHKQKKIALEISVADSTITKWKKNEKFRKAQDEYNHFMLREYSSAAVQTMHNLLEAKSEMVRFNAAKDILDRTGIISETDLQLAQIDKLKAETEELRGSNKGNEDANNWSELVEEAEKELGDHDG</sequence>
<dbReference type="Proteomes" id="UP001260773">
    <property type="component" value="Unassembled WGS sequence"/>
</dbReference>
<dbReference type="RefSeq" id="WP_311864685.1">
    <property type="nucleotide sequence ID" value="NZ_JARPWH010000001.1"/>
</dbReference>
<comment type="caution">
    <text evidence="3">The sequence shown here is derived from an EMBL/GenBank/DDBJ whole genome shotgun (WGS) entry which is preliminary data.</text>
</comment>